<dbReference type="KEGG" id="vg:29058798"/>
<name>A0A172JHY4_BPPB1</name>
<dbReference type="RefSeq" id="YP_009282984.1">
    <property type="nucleotide sequence ID" value="NC_031039.1"/>
</dbReference>
<dbReference type="EMBL" id="KU878088">
    <property type="protein sequence ID" value="AMS01164.1"/>
    <property type="molecule type" value="Genomic_DNA"/>
</dbReference>
<evidence type="ECO:0000313" key="1">
    <source>
        <dbReference type="EMBL" id="AMS01164.1"/>
    </source>
</evidence>
<gene>
    <name evidence="1" type="ORF">AR9_g080</name>
</gene>
<protein>
    <submittedName>
        <fullName evidence="1">Uncharacterized protein</fullName>
    </submittedName>
</protein>
<sequence length="334" mass="38987">MENKSKNNPLEIKGDFVSLAENLKLFFSKELKENIIIDKDNMLLEYDSNFEKEYSFPSIKIVESNNKLVESKFKQIESRLKENYQFTNYDLNIDEDKSNNIKYISHHYNLKENKNVILSINMIKDNTRYDKIIESINISLVFSNPVITETTHLGITKTNILEEDLLMESVFKRNKYNNELENMDRIMRINSISTVNLLNVFDSKLVSMLERRFGTSLNGNKEYYTTYKKSYEKDLLLRHFVGEYNKLVNNKALPKHISFAFSGLLYKGQMYPLLISINNNINRVIGVYCFLLSPDTENEGVYQIGKAELYHSPVDSLASDILKVRKVLKCSYFG</sequence>
<dbReference type="Proteomes" id="UP000202618">
    <property type="component" value="Segment"/>
</dbReference>
<dbReference type="GeneID" id="29058798"/>
<proteinExistence type="predicted"/>
<accession>A0A172JHY4</accession>
<reference evidence="1 2" key="1">
    <citation type="journal article" date="2016" name="Virology">
        <title>The genome of AR9, a giant transducing Bacillus phage encoding two multisubunit RNA polymerases.</title>
        <authorList>
            <person name="Lavysh D."/>
            <person name="Sokolova M."/>
            <person name="Minakhin L."/>
            <person name="Yakunina M."/>
            <person name="Artamonova T."/>
            <person name="Kozyavkin S."/>
            <person name="Makarova K.S."/>
            <person name="Koonin E.V."/>
            <person name="Severinov K."/>
        </authorList>
    </citation>
    <scope>NUCLEOTIDE SEQUENCE [LARGE SCALE GENOMIC DNA]</scope>
</reference>
<evidence type="ECO:0000313" key="2">
    <source>
        <dbReference type="Proteomes" id="UP000202618"/>
    </source>
</evidence>
<organism evidence="1 2">
    <name type="scientific">Bacillus phage AR9</name>
    <dbReference type="NCBI Taxonomy" id="1815509"/>
    <lineage>
        <taxon>Viruses</taxon>
        <taxon>Duplodnaviria</taxon>
        <taxon>Heunggongvirae</taxon>
        <taxon>Uroviricota</taxon>
        <taxon>Caudoviricetes</taxon>
        <taxon>Takahashivirus</taxon>
        <taxon>Bacillus phage PBS1</taxon>
    </lineage>
</organism>